<feature type="compositionally biased region" description="Basic and acidic residues" evidence="1">
    <location>
        <begin position="682"/>
        <end position="708"/>
    </location>
</feature>
<gene>
    <name evidence="2" type="ORF">CC85DRAFT_289360</name>
</gene>
<feature type="compositionally biased region" description="Pro residues" evidence="1">
    <location>
        <begin position="82"/>
        <end position="101"/>
    </location>
</feature>
<evidence type="ECO:0000313" key="3">
    <source>
        <dbReference type="Proteomes" id="UP000053611"/>
    </source>
</evidence>
<protein>
    <submittedName>
        <fullName evidence="2">Uncharacterized protein</fullName>
    </submittedName>
</protein>
<name>A0A0J0XC10_9TREE</name>
<dbReference type="EMBL" id="KQ087294">
    <property type="protein sequence ID" value="KLT38613.1"/>
    <property type="molecule type" value="Genomic_DNA"/>
</dbReference>
<dbReference type="PANTHER" id="PTHR48125">
    <property type="entry name" value="LP07818P1"/>
    <property type="match status" value="1"/>
</dbReference>
<proteinExistence type="predicted"/>
<dbReference type="RefSeq" id="XP_018275104.1">
    <property type="nucleotide sequence ID" value="XM_018424606.1"/>
</dbReference>
<feature type="region of interest" description="Disordered" evidence="1">
    <location>
        <begin position="603"/>
        <end position="643"/>
    </location>
</feature>
<feature type="region of interest" description="Disordered" evidence="1">
    <location>
        <begin position="192"/>
        <end position="233"/>
    </location>
</feature>
<sequence length="876" mass="96639">MLSRLVLRPRAAPGLAGHGPGRPPPRRLASAALAVDPGRSDWAARSEEERTPRASPRRSEMARRPDVESVAATSATSQQLAPVPPCLPRPPTLRPSQPRPASPSQQPRQKMPRGGSRPAPNVPGEPSRRVVEVFPRLRSGGNATLPERTPSVSQADGIADSAGQYNWALGYRGAASSDADARIQAVAARLERQYPDRPESHPPLAPTTTSTPTYTYTSTSTSPPTPPRLAPPLPSVIHALLPVASRASPAEALAHLEHNPRKLNPAAVAALDTWAYHTNDERTRQRLRLLARGEGVRIFPIDYGDRWNHASWKLERRGHRRPNKFLWQKYPPLDTLGGMSSRTLLRHQHALLLSGKGYALDEILGLLHVLEATSEHRLDALHLALAYASAMQVHSLLSSFATNPQAVTAPTPQRFSRQTVHLALLTRLRRRTRVADVLRILARFDGPPRRTPGPETWRHVAKHALAHDDADLARLAMDGGLSELGALRAAAARSPVPRPFQPISINADTDIQTRRRAEFEEGRATAADPPKPKFLHIGKHTTRWNFVLHACADRGWAVRGDVPEGESPVPRLLRRWNWLGEEGSFARRTDLVLESEVLAAAEEDARQMDEAAPLPRQPRTKSKDAKEPKEGVKDTTPANFGTGLGRRVVIDGVAYRVQKYEGRKVALTSWMRRRTRATMRGWQREKEKAAREAKAEREESAARTKRDEQWEDDWVDSEYADEHDYDDPAPAPCPVQKPASAPLPAYVLRRSADGSASPESMVLAAPAQLPPPRPRFAEVQKEKEESNADKKKFELPAYMRDTTTYMRDASANIMAEYQALKGGMNSGMRQRAMRLAKAAKVAARNAELAARKAASGKVSTKKSGIGKGAAKKKKKK</sequence>
<dbReference type="Proteomes" id="UP000053611">
    <property type="component" value="Unassembled WGS sequence"/>
</dbReference>
<feature type="compositionally biased region" description="Low complexity" evidence="1">
    <location>
        <begin position="206"/>
        <end position="222"/>
    </location>
</feature>
<feature type="compositionally biased region" description="Basic and acidic residues" evidence="1">
    <location>
        <begin position="621"/>
        <end position="633"/>
    </location>
</feature>
<organism evidence="2 3">
    <name type="scientific">Cutaneotrichosporon oleaginosum</name>
    <dbReference type="NCBI Taxonomy" id="879819"/>
    <lineage>
        <taxon>Eukaryota</taxon>
        <taxon>Fungi</taxon>
        <taxon>Dikarya</taxon>
        <taxon>Basidiomycota</taxon>
        <taxon>Agaricomycotina</taxon>
        <taxon>Tremellomycetes</taxon>
        <taxon>Trichosporonales</taxon>
        <taxon>Trichosporonaceae</taxon>
        <taxon>Cutaneotrichosporon</taxon>
    </lineage>
</organism>
<feature type="compositionally biased region" description="Basic and acidic residues" evidence="1">
    <location>
        <begin position="38"/>
        <end position="67"/>
    </location>
</feature>
<feature type="compositionally biased region" description="Pro residues" evidence="1">
    <location>
        <begin position="223"/>
        <end position="233"/>
    </location>
</feature>
<reference evidence="2 3" key="1">
    <citation type="submission" date="2015-03" db="EMBL/GenBank/DDBJ databases">
        <title>Genomics and transcriptomics of the oil-accumulating basidiomycete yeast T. oleaginosus allow insights into substrate utilization and the diverse evolutionary trajectories of mating systems in fungi.</title>
        <authorList>
            <consortium name="DOE Joint Genome Institute"/>
            <person name="Kourist R."/>
            <person name="Kracht O."/>
            <person name="Bracharz F."/>
            <person name="Lipzen A."/>
            <person name="Nolan M."/>
            <person name="Ohm R."/>
            <person name="Grigoriev I."/>
            <person name="Sun S."/>
            <person name="Heitman J."/>
            <person name="Bruck T."/>
            <person name="Nowrousian M."/>
        </authorList>
    </citation>
    <scope>NUCLEOTIDE SEQUENCE [LARGE SCALE GENOMIC DNA]</scope>
    <source>
        <strain evidence="2 3">IBC0246</strain>
    </source>
</reference>
<evidence type="ECO:0000313" key="2">
    <source>
        <dbReference type="EMBL" id="KLT38613.1"/>
    </source>
</evidence>
<feature type="region of interest" description="Disordered" evidence="1">
    <location>
        <begin position="681"/>
        <end position="714"/>
    </location>
</feature>
<accession>A0A0J0XC10</accession>
<dbReference type="AlphaFoldDB" id="A0A0J0XC10"/>
<feature type="region of interest" description="Disordered" evidence="1">
    <location>
        <begin position="850"/>
        <end position="876"/>
    </location>
</feature>
<feature type="compositionally biased region" description="Polar residues" evidence="1">
    <location>
        <begin position="71"/>
        <end position="80"/>
    </location>
</feature>
<feature type="region of interest" description="Disordered" evidence="1">
    <location>
        <begin position="766"/>
        <end position="795"/>
    </location>
</feature>
<feature type="region of interest" description="Disordered" evidence="1">
    <location>
        <begin position="1"/>
        <end position="156"/>
    </location>
</feature>
<dbReference type="GeneID" id="28985209"/>
<dbReference type="PANTHER" id="PTHR48125:SF10">
    <property type="entry name" value="OS12G0136300 PROTEIN"/>
    <property type="match status" value="1"/>
</dbReference>
<evidence type="ECO:0000256" key="1">
    <source>
        <dbReference type="SAM" id="MobiDB-lite"/>
    </source>
</evidence>
<feature type="compositionally biased region" description="Basic and acidic residues" evidence="1">
    <location>
        <begin position="775"/>
        <end position="794"/>
    </location>
</feature>
<keyword evidence="3" id="KW-1185">Reference proteome</keyword>